<keyword evidence="2" id="KW-1133">Transmembrane helix</keyword>
<dbReference type="PANTHER" id="PTHR21726">
    <property type="entry name" value="PHOSPHATIDYLINOSITOL N-ACETYLGLUCOSAMINYLTRANSFERASE SUBUNIT P DOWN SYNDROME CRITICAL REGION PROTEIN 5 -RELATED"/>
    <property type="match status" value="1"/>
</dbReference>
<feature type="domain" description="DUF4378" evidence="3">
    <location>
        <begin position="1356"/>
        <end position="1512"/>
    </location>
</feature>
<feature type="transmembrane region" description="Helical" evidence="2">
    <location>
        <begin position="631"/>
        <end position="655"/>
    </location>
</feature>
<sequence length="1518" mass="169268">MEQIVASLASLVRPPPPPPPSSREQIVMEKPREEKERELGEVRRKPLERTVEVKGGGWILILGGLLVASAAASIVARRAQSKRSANEKGEGLDGDEIQGKGDIDRSISVQEDDSVKPKESFLDDEELPICSKPVMNHLSDIFLRQRDLALHNEIGEKDISSTDQCGNYEPQEQVQQILENSQSVLVDDTKEEDDEEEPILVDYHMDVVRNQRVSVLEKTEFVYVGKVGKVEVMSVLKSELEMSQQQFEELLDAHEIALIHGEKDDQEDSEHGMNHHRQTELVVQRLIPALGNEDKEDESSPRKHKLMQMRKCDAINMANKNVGAIMIERDEEDLVFAGKSSPREFEFEMAESKPNVSGESEPFAAKVMDEQQEEAAPQGVLEETNSQLPINQEQTEQFLDECNHKNVEEILLVESEPEINRRQTDQILEEWTDQILEELELSSVNEQKESSESQIQMTESNSEMLTESESLSLNEDGGEEVKPSSTELQEETTSEVEMSQPQNEQHSNDAKLEKEEIEEKNIATCIEGRKKITENMMAEKLMTIREKAVILEKFLMDIPERLLLALLVMALTLVLLSFFLENQEIIPRFTRLQFSFRALEALDVGGLREMVSEGGGFFHLFDRNRKSRKKLFHYGGAYSGMLLFFSILVGISPFVSSDAEDLQYLLTEKTTKGNMCEDNKTNTQLHKIDQNQLGGQASTELGSKYYGNSASDQEESRFRTPGVVARLMGLDSIPASGNSKPDFTPLHDSHSLWGDNNQKKDAGYYSNDGQKRDAGCYPNDDIYHVITINNFYSGNTETKFQRMPSSPIEKFQIEMLPPRGAKTVSIAHHKLLSPVANPGFISPSSASYIIEAAAKILEPEFHRTTMGGVHSFRSPLKSLKDSESNGMIGISRNISTQIESSASTTKTGDSASLGGQILRKSSKSSKDNTGGLLNTSTDKSQALGAKGNSGSFPVKVKVNSLKEGASLKRSTILGNKNEKCSSNKPVNSLSDNQNSNWNKSVSSVNGCHVLKRRDQKHKYLLGKSKLTLQSSVTEQQGTKNVTRHMSSEKRKIGNEFPGNDKVGYKKGIGTTYSNKEGMPLGCQNFLQENILVYPKSSSQTSSSNEKSLVPPGKSGALVQHNFVLDEHLKCRYVNVQKNTDVVSFTFTSHIRKPKRTSLSSCNKVENQVKKNEYCDEKNQDVICSDNRILSHMKQNVTEDDCLGILLERKLKELNTGAQSPYFNLLKRGSVSACRSIMDDSGSAFNGSSAEHKRKTIFSSNKSVSLASDLAECNISFRLQEVSRGGSHRKVDENGHQDLSISSCHSIRSSSSFHGNKISSTLCPDLSDSVSQFTENSGGKFVPEISEGSHASSSSKELEYVNEIIINTGFMFEDLIPCPVDHSFEILDPILFDKLEETRTSTPNEAEEKRLRMRRKILFDSVNECLDRKCSQYFRAGFWSWSKGVLAVAAKNLGDELYKEISGWSSSVGDWLVDELVNGDMSSHLGAWAQYEIEAFEAGVEIESVLFNSLVEEVAAGFL</sequence>
<feature type="region of interest" description="Disordered" evidence="1">
    <location>
        <begin position="898"/>
        <end position="953"/>
    </location>
</feature>
<gene>
    <name evidence="5" type="ORF">ZIOFF_017139</name>
</gene>
<dbReference type="Proteomes" id="UP000734854">
    <property type="component" value="Unassembled WGS sequence"/>
</dbReference>
<dbReference type="PANTHER" id="PTHR21726:SF29">
    <property type="entry name" value="EXPRESSED PROTEIN"/>
    <property type="match status" value="1"/>
</dbReference>
<feature type="compositionally biased region" description="Polar residues" evidence="1">
    <location>
        <begin position="927"/>
        <end position="940"/>
    </location>
</feature>
<accession>A0A8J5LA20</accession>
<feature type="region of interest" description="Disordered" evidence="1">
    <location>
        <begin position="442"/>
        <end position="510"/>
    </location>
</feature>
<evidence type="ECO:0000259" key="4">
    <source>
        <dbReference type="Pfam" id="PF14383"/>
    </source>
</evidence>
<evidence type="ECO:0000313" key="5">
    <source>
        <dbReference type="EMBL" id="KAG6520107.1"/>
    </source>
</evidence>
<feature type="region of interest" description="Disordered" evidence="1">
    <location>
        <begin position="80"/>
        <end position="120"/>
    </location>
</feature>
<feature type="region of interest" description="Disordered" evidence="1">
    <location>
        <begin position="975"/>
        <end position="997"/>
    </location>
</feature>
<protein>
    <recommendedName>
        <fullName evidence="7">DUF4378 domain-containing protein</fullName>
    </recommendedName>
</protein>
<proteinExistence type="predicted"/>
<feature type="transmembrane region" description="Helical" evidence="2">
    <location>
        <begin position="55"/>
        <end position="76"/>
    </location>
</feature>
<dbReference type="InterPro" id="IPR032795">
    <property type="entry name" value="DUF3741-assoc"/>
</dbReference>
<feature type="compositionally biased region" description="Polar residues" evidence="1">
    <location>
        <begin position="982"/>
        <end position="991"/>
    </location>
</feature>
<feature type="region of interest" description="Disordered" evidence="1">
    <location>
        <begin position="1033"/>
        <end position="1058"/>
    </location>
</feature>
<organism evidence="5 6">
    <name type="scientific">Zingiber officinale</name>
    <name type="common">Ginger</name>
    <name type="synonym">Amomum zingiber</name>
    <dbReference type="NCBI Taxonomy" id="94328"/>
    <lineage>
        <taxon>Eukaryota</taxon>
        <taxon>Viridiplantae</taxon>
        <taxon>Streptophyta</taxon>
        <taxon>Embryophyta</taxon>
        <taxon>Tracheophyta</taxon>
        <taxon>Spermatophyta</taxon>
        <taxon>Magnoliopsida</taxon>
        <taxon>Liliopsida</taxon>
        <taxon>Zingiberales</taxon>
        <taxon>Zingiberaceae</taxon>
        <taxon>Zingiber</taxon>
    </lineage>
</organism>
<name>A0A8J5LA20_ZINOF</name>
<evidence type="ECO:0000313" key="6">
    <source>
        <dbReference type="Proteomes" id="UP000734854"/>
    </source>
</evidence>
<evidence type="ECO:0000259" key="3">
    <source>
        <dbReference type="Pfam" id="PF14309"/>
    </source>
</evidence>
<feature type="domain" description="DUF3741" evidence="4">
    <location>
        <begin position="709"/>
        <end position="737"/>
    </location>
</feature>
<evidence type="ECO:0008006" key="7">
    <source>
        <dbReference type="Google" id="ProtNLM"/>
    </source>
</evidence>
<dbReference type="Pfam" id="PF14383">
    <property type="entry name" value="VARLMGL"/>
    <property type="match status" value="1"/>
</dbReference>
<dbReference type="Pfam" id="PF14309">
    <property type="entry name" value="DUF4378"/>
    <property type="match status" value="1"/>
</dbReference>
<comment type="caution">
    <text evidence="5">The sequence shown here is derived from an EMBL/GenBank/DDBJ whole genome shotgun (WGS) entry which is preliminary data.</text>
</comment>
<evidence type="ECO:0000256" key="1">
    <source>
        <dbReference type="SAM" id="MobiDB-lite"/>
    </source>
</evidence>
<reference evidence="5 6" key="1">
    <citation type="submission" date="2020-08" db="EMBL/GenBank/DDBJ databases">
        <title>Plant Genome Project.</title>
        <authorList>
            <person name="Zhang R.-G."/>
        </authorList>
    </citation>
    <scope>NUCLEOTIDE SEQUENCE [LARGE SCALE GENOMIC DNA]</scope>
    <source>
        <tissue evidence="5">Rhizome</tissue>
    </source>
</reference>
<feature type="compositionally biased region" description="Low complexity" evidence="1">
    <location>
        <begin position="457"/>
        <end position="475"/>
    </location>
</feature>
<feature type="compositionally biased region" description="Polar residues" evidence="1">
    <location>
        <begin position="898"/>
        <end position="910"/>
    </location>
</feature>
<keyword evidence="2" id="KW-0812">Transmembrane</keyword>
<dbReference type="EMBL" id="JACMSC010000005">
    <property type="protein sequence ID" value="KAG6520107.1"/>
    <property type="molecule type" value="Genomic_DNA"/>
</dbReference>
<feature type="compositionally biased region" description="Basic and acidic residues" evidence="1">
    <location>
        <begin position="84"/>
        <end position="105"/>
    </location>
</feature>
<dbReference type="InterPro" id="IPR025486">
    <property type="entry name" value="DUF4378"/>
</dbReference>
<feature type="region of interest" description="Disordered" evidence="1">
    <location>
        <begin position="1"/>
        <end position="41"/>
    </location>
</feature>
<feature type="transmembrane region" description="Helical" evidence="2">
    <location>
        <begin position="562"/>
        <end position="580"/>
    </location>
</feature>
<keyword evidence="6" id="KW-1185">Reference proteome</keyword>
<feature type="compositionally biased region" description="Polar residues" evidence="1">
    <location>
        <begin position="1033"/>
        <end position="1044"/>
    </location>
</feature>
<keyword evidence="2" id="KW-0472">Membrane</keyword>
<feature type="compositionally biased region" description="Basic and acidic residues" evidence="1">
    <location>
        <begin position="26"/>
        <end position="41"/>
    </location>
</feature>
<evidence type="ECO:0000256" key="2">
    <source>
        <dbReference type="SAM" id="Phobius"/>
    </source>
</evidence>